<evidence type="ECO:0000256" key="1">
    <source>
        <dbReference type="SAM" id="MobiDB-lite"/>
    </source>
</evidence>
<feature type="region of interest" description="Disordered" evidence="1">
    <location>
        <begin position="132"/>
        <end position="160"/>
    </location>
</feature>
<feature type="compositionally biased region" description="Low complexity" evidence="1">
    <location>
        <begin position="220"/>
        <end position="237"/>
    </location>
</feature>
<sequence>MTTDEHHSHAVLRVTGIEELSPPGTDSNYLDWSFVLQLHLEATQTINAVNYRYVRSRKGSAREMWESLREAHQDSFARGRMYWLRKLILCRMSGDDVEKHIEEFDWLGCVSSLMNQSQVSSNQIVQALKQESLRRKSQLDPSEPLPSASRASASSHEKPRLSARNPYLYCTFCQINGHELNNCNKADRILQTHRSDDNRRRHHHRRPNSDTRRDARPHTSTKAGTTTTVSLGSSDDVSSSDEHDTTVVLSPPTKPHRHRAGVALAQSTPSSRHSTDSNLDSGCSKYCDVIWYDVVT</sequence>
<feature type="compositionally biased region" description="Basic and acidic residues" evidence="1">
    <location>
        <begin position="207"/>
        <end position="217"/>
    </location>
</feature>
<dbReference type="Proteomes" id="UP000886653">
    <property type="component" value="Unassembled WGS sequence"/>
</dbReference>
<dbReference type="PANTHER" id="PTHR33246">
    <property type="entry name" value="CCHC-TYPE DOMAIN-CONTAINING PROTEIN"/>
    <property type="match status" value="1"/>
</dbReference>
<name>A0A9P6T8U7_9BASI</name>
<feature type="region of interest" description="Disordered" evidence="1">
    <location>
        <begin position="192"/>
        <end position="279"/>
    </location>
</feature>
<keyword evidence="3" id="KW-1185">Reference proteome</keyword>
<feature type="compositionally biased region" description="Polar residues" evidence="1">
    <location>
        <begin position="265"/>
        <end position="279"/>
    </location>
</feature>
<proteinExistence type="predicted"/>
<evidence type="ECO:0000313" key="3">
    <source>
        <dbReference type="Proteomes" id="UP000886653"/>
    </source>
</evidence>
<comment type="caution">
    <text evidence="2">The sequence shown here is derived from an EMBL/GenBank/DDBJ whole genome shotgun (WGS) entry which is preliminary data.</text>
</comment>
<evidence type="ECO:0000313" key="2">
    <source>
        <dbReference type="EMBL" id="KAG0141863.1"/>
    </source>
</evidence>
<dbReference type="EMBL" id="MU167368">
    <property type="protein sequence ID" value="KAG0141863.1"/>
    <property type="molecule type" value="Genomic_DNA"/>
</dbReference>
<dbReference type="AlphaFoldDB" id="A0A9P6T8U7"/>
<dbReference type="OrthoDB" id="1645289at2759"/>
<dbReference type="PANTHER" id="PTHR33246:SF51">
    <property type="entry name" value="MYB_SANT-LIKE DOMAIN-CONTAINING PROTEIN"/>
    <property type="match status" value="1"/>
</dbReference>
<accession>A0A9P6T8U7</accession>
<protein>
    <submittedName>
        <fullName evidence="2">Uncharacterized protein</fullName>
    </submittedName>
</protein>
<feature type="compositionally biased region" description="Low complexity" evidence="1">
    <location>
        <begin position="141"/>
        <end position="154"/>
    </location>
</feature>
<reference evidence="2" key="1">
    <citation type="submission" date="2013-11" db="EMBL/GenBank/DDBJ databases">
        <title>Genome sequence of the fusiform rust pathogen reveals effectors for host alternation and coevolution with pine.</title>
        <authorList>
            <consortium name="DOE Joint Genome Institute"/>
            <person name="Smith K."/>
            <person name="Pendleton A."/>
            <person name="Kubisiak T."/>
            <person name="Anderson C."/>
            <person name="Salamov A."/>
            <person name="Aerts A."/>
            <person name="Riley R."/>
            <person name="Clum A."/>
            <person name="Lindquist E."/>
            <person name="Ence D."/>
            <person name="Campbell M."/>
            <person name="Kronenberg Z."/>
            <person name="Feau N."/>
            <person name="Dhillon B."/>
            <person name="Hamelin R."/>
            <person name="Burleigh J."/>
            <person name="Smith J."/>
            <person name="Yandell M."/>
            <person name="Nelson C."/>
            <person name="Grigoriev I."/>
            <person name="Davis J."/>
        </authorList>
    </citation>
    <scope>NUCLEOTIDE SEQUENCE</scope>
    <source>
        <strain evidence="2">G11</strain>
    </source>
</reference>
<gene>
    <name evidence="2" type="ORF">CROQUDRAFT_98229</name>
</gene>
<organism evidence="2 3">
    <name type="scientific">Cronartium quercuum f. sp. fusiforme G11</name>
    <dbReference type="NCBI Taxonomy" id="708437"/>
    <lineage>
        <taxon>Eukaryota</taxon>
        <taxon>Fungi</taxon>
        <taxon>Dikarya</taxon>
        <taxon>Basidiomycota</taxon>
        <taxon>Pucciniomycotina</taxon>
        <taxon>Pucciniomycetes</taxon>
        <taxon>Pucciniales</taxon>
        <taxon>Coleosporiaceae</taxon>
        <taxon>Cronartium</taxon>
    </lineage>
</organism>
<dbReference type="Pfam" id="PF14223">
    <property type="entry name" value="Retrotran_gag_2"/>
    <property type="match status" value="1"/>
</dbReference>